<dbReference type="CDD" id="cd06782">
    <property type="entry name" value="cpPDZ_CPP-like"/>
    <property type="match status" value="1"/>
</dbReference>
<dbReference type="PANTHER" id="PTHR32060:SF30">
    <property type="entry name" value="CARBOXY-TERMINAL PROCESSING PROTEASE CTPA"/>
    <property type="match status" value="1"/>
</dbReference>
<dbReference type="InterPro" id="IPR001478">
    <property type="entry name" value="PDZ"/>
</dbReference>
<reference evidence="7" key="1">
    <citation type="submission" date="2018-05" db="EMBL/GenBank/DDBJ databases">
        <authorList>
            <person name="Lanie J.A."/>
            <person name="Ng W.-L."/>
            <person name="Kazmierczak K.M."/>
            <person name="Andrzejewski T.M."/>
            <person name="Davidsen T.M."/>
            <person name="Wayne K.J."/>
            <person name="Tettelin H."/>
            <person name="Glass J.I."/>
            <person name="Rusch D."/>
            <person name="Podicherti R."/>
            <person name="Tsui H.-C.T."/>
            <person name="Winkler M.E."/>
        </authorList>
    </citation>
    <scope>NUCLEOTIDE SEQUENCE</scope>
</reference>
<dbReference type="SUPFAM" id="SSF50156">
    <property type="entry name" value="PDZ domain-like"/>
    <property type="match status" value="1"/>
</dbReference>
<organism evidence="7">
    <name type="scientific">marine metagenome</name>
    <dbReference type="NCBI Taxonomy" id="408172"/>
    <lineage>
        <taxon>unclassified sequences</taxon>
        <taxon>metagenomes</taxon>
        <taxon>ecological metagenomes</taxon>
    </lineage>
</organism>
<keyword evidence="2" id="KW-0645">Protease</keyword>
<dbReference type="GO" id="GO:0004175">
    <property type="term" value="F:endopeptidase activity"/>
    <property type="evidence" value="ECO:0007669"/>
    <property type="project" value="TreeGrafter"/>
</dbReference>
<dbReference type="GO" id="GO:0007165">
    <property type="term" value="P:signal transduction"/>
    <property type="evidence" value="ECO:0007669"/>
    <property type="project" value="TreeGrafter"/>
</dbReference>
<dbReference type="GO" id="GO:0008236">
    <property type="term" value="F:serine-type peptidase activity"/>
    <property type="evidence" value="ECO:0007669"/>
    <property type="project" value="UniProtKB-KW"/>
</dbReference>
<comment type="similarity">
    <text evidence="1">Belongs to the peptidase S41A family.</text>
</comment>
<dbReference type="SMART" id="SM00228">
    <property type="entry name" value="PDZ"/>
    <property type="match status" value="1"/>
</dbReference>
<dbReference type="PROSITE" id="PS50106">
    <property type="entry name" value="PDZ"/>
    <property type="match status" value="1"/>
</dbReference>
<dbReference type="CDD" id="cd07560">
    <property type="entry name" value="Peptidase_S41_CPP"/>
    <property type="match status" value="1"/>
</dbReference>
<evidence type="ECO:0000259" key="6">
    <source>
        <dbReference type="PROSITE" id="PS50106"/>
    </source>
</evidence>
<gene>
    <name evidence="7" type="ORF">METZ01_LOCUS117193</name>
</gene>
<dbReference type="NCBIfam" id="TIGR00225">
    <property type="entry name" value="prc"/>
    <property type="match status" value="1"/>
</dbReference>
<name>A0A381XI14_9ZZZZ</name>
<sequence>MRKLSRIGLAAALVLLAISAAAYGPRLATAAGQIYSRLQVLEDIMEIIDRHYVDDVDIDELFDNATRGVLENLDPHSNYFSAEEYAALQEQYRGDYAGIGVSFQMFDGVLTVLDALEGGPSQALGLRPGDKIVEVEGQSAIGWTVEEVYDHVRGPAGTRVNVTVIRPGVEELLQYTITRGNVEIAAISIVAMLNEEVGYIRLNTFSQKTADQVEKALQDLGVRGMKRLVLDLRGNGGGLMSQALQLTDKFLDGGKVIVETRGRTAVANASEQTTDRDTHPELPMIVLVNRGSASASEIVSGALQDWDRALIVGETTFGKALVQNQFRFRDGSALFLTIARYYTPSGRLIQREYVGDEYLEPVAVDDRRSEDDPDWTGPQENERPMYTTGAGRTVYGGGGIHPDIEIEPTRVYGIAALMYRAPLRLFFRYGVQYAAENTGEIPANFDDFNEHFVVTDEMVEDFIAFVRSDEIRGPLEENNVPLTDEALDPALDDIRIYIKSDIAAAVWGGDTGREVLLRYDDQVMKTI</sequence>
<evidence type="ECO:0000256" key="3">
    <source>
        <dbReference type="ARBA" id="ARBA00022801"/>
    </source>
</evidence>
<accession>A0A381XI14</accession>
<dbReference type="SMART" id="SM00245">
    <property type="entry name" value="TSPc"/>
    <property type="match status" value="1"/>
</dbReference>
<dbReference type="GO" id="GO:0030288">
    <property type="term" value="C:outer membrane-bounded periplasmic space"/>
    <property type="evidence" value="ECO:0007669"/>
    <property type="project" value="TreeGrafter"/>
</dbReference>
<dbReference type="Pfam" id="PF17820">
    <property type="entry name" value="PDZ_6"/>
    <property type="match status" value="1"/>
</dbReference>
<proteinExistence type="inferred from homology"/>
<protein>
    <recommendedName>
        <fullName evidence="6">PDZ domain-containing protein</fullName>
    </recommendedName>
</protein>
<keyword evidence="4" id="KW-0720">Serine protease</keyword>
<evidence type="ECO:0000256" key="5">
    <source>
        <dbReference type="SAM" id="MobiDB-lite"/>
    </source>
</evidence>
<evidence type="ECO:0000256" key="4">
    <source>
        <dbReference type="ARBA" id="ARBA00022825"/>
    </source>
</evidence>
<keyword evidence="3" id="KW-0378">Hydrolase</keyword>
<evidence type="ECO:0000256" key="1">
    <source>
        <dbReference type="ARBA" id="ARBA00009179"/>
    </source>
</evidence>
<dbReference type="InterPro" id="IPR005151">
    <property type="entry name" value="Tail-specific_protease"/>
</dbReference>
<dbReference type="AlphaFoldDB" id="A0A381XI14"/>
<feature type="domain" description="PDZ" evidence="6">
    <location>
        <begin position="85"/>
        <end position="153"/>
    </location>
</feature>
<evidence type="ECO:0000313" key="7">
    <source>
        <dbReference type="EMBL" id="SVA64339.1"/>
    </source>
</evidence>
<dbReference type="Pfam" id="PF03572">
    <property type="entry name" value="Peptidase_S41"/>
    <property type="match status" value="1"/>
</dbReference>
<evidence type="ECO:0000256" key="2">
    <source>
        <dbReference type="ARBA" id="ARBA00022670"/>
    </source>
</evidence>
<feature type="region of interest" description="Disordered" evidence="5">
    <location>
        <begin position="364"/>
        <end position="388"/>
    </location>
</feature>
<dbReference type="SUPFAM" id="SSF52096">
    <property type="entry name" value="ClpP/crotonase"/>
    <property type="match status" value="1"/>
</dbReference>
<dbReference type="Gene3D" id="3.90.226.10">
    <property type="entry name" value="2-enoyl-CoA Hydratase, Chain A, domain 1"/>
    <property type="match status" value="1"/>
</dbReference>
<feature type="non-terminal residue" evidence="7">
    <location>
        <position position="527"/>
    </location>
</feature>
<dbReference type="Gene3D" id="2.30.42.10">
    <property type="match status" value="1"/>
</dbReference>
<dbReference type="PANTHER" id="PTHR32060">
    <property type="entry name" value="TAIL-SPECIFIC PROTEASE"/>
    <property type="match status" value="1"/>
</dbReference>
<dbReference type="InterPro" id="IPR036034">
    <property type="entry name" value="PDZ_sf"/>
</dbReference>
<dbReference type="EMBL" id="UINC01015243">
    <property type="protein sequence ID" value="SVA64339.1"/>
    <property type="molecule type" value="Genomic_DNA"/>
</dbReference>
<dbReference type="InterPro" id="IPR041489">
    <property type="entry name" value="PDZ_6"/>
</dbReference>
<dbReference type="InterPro" id="IPR029045">
    <property type="entry name" value="ClpP/crotonase-like_dom_sf"/>
</dbReference>
<dbReference type="GO" id="GO:0006508">
    <property type="term" value="P:proteolysis"/>
    <property type="evidence" value="ECO:0007669"/>
    <property type="project" value="UniProtKB-KW"/>
</dbReference>
<dbReference type="Gene3D" id="3.30.750.44">
    <property type="match status" value="1"/>
</dbReference>
<dbReference type="InterPro" id="IPR004447">
    <property type="entry name" value="Peptidase_S41A"/>
</dbReference>